<evidence type="ECO:0000313" key="2">
    <source>
        <dbReference type="Proteomes" id="UP001597055"/>
    </source>
</evidence>
<keyword evidence="2" id="KW-1185">Reference proteome</keyword>
<protein>
    <submittedName>
        <fullName evidence="1">LGFP repeat-containing protein</fullName>
    </submittedName>
</protein>
<organism evidence="1 2">
    <name type="scientific">Microbacterium insulae</name>
    <dbReference type="NCBI Taxonomy" id="483014"/>
    <lineage>
        <taxon>Bacteria</taxon>
        <taxon>Bacillati</taxon>
        <taxon>Actinomycetota</taxon>
        <taxon>Actinomycetes</taxon>
        <taxon>Micrococcales</taxon>
        <taxon>Microbacteriaceae</taxon>
        <taxon>Microbacterium</taxon>
    </lineage>
</organism>
<sequence>MVGARDDGARARMKRTAAATIAIVAMTLGILAAPAAAAAAGASGPSATTGIVKAADLSKFQAGNIISDAVFFNRSTMTESQIQSFLQSKVSSCRSGYTCLKDYYDTSRTTTADAMCGAYSGGVRERASRIIYKVAQACGINPQVILVMLQKEQGLILSSAPSSYNYRAAMGQGCPDTAACDTRYYGFFNQVFGGAWQMKRYANPPGTSQFFTWYAPGKTWNILWHPNSACGTSPVYVQNQATANLYYYTPYRPNAAAIRAGYGTGDSCSSYGNRNFYQFFTDWFGSTQSVAAPASYPVSGAIATEWKRMGGAAGGLGRPLAAAAIVTDPNGNGVAQKFEGGWIHSSSAGTFSSRTAIMVTYSAAGWLRGDLGWPTSHTVCTSNICTQAFAGGIISYVWGEGEGVSTLGVSAAAIEQEHLARGGAAGPLGAPVGAVQVVSDAKGSGLARKYEGGWIHSWSGGTFTTTASQMDAYSSAGWVRGSLGWPTTAEQAVTDPNGNGLAQGFQGGWIHTSESGTFVSPGVIMTAFSAAQWVRGSLGWPSSPFVCTNGACAQRFAGGVISALAGEPAATHAGVTEAAIDQALGAQRSAGSTGELEAAALVVDRNGSGLAKKFDGGWVHSSGYGTFVSSHTVMTAYSSAGWVRGGLGWPTGAETCEATICSQAFDGGLIVYSPGKPAISILDVGPDELAAVRAGADAGLGTAQSAVQVVTDPNGNGLARKYAGGWVHASSFGAFASSTDTMTAYSAARWLRGYLGWPVAPENPITDPNGDGTAQQFAGGWIHSSDAGTFASPTVVMNAYSAAGWLRGELGWPTGDLLCTGTACMQPFEGGIVEYLHRKAAVSRIGVDQTAIATAVAEQTTVTESLGEPQAKVQSVADPRGSGLAQRYANGWVHSSARGTFVSSATVMAAYSKAGWVRGALGWPTGAETCSADLCTQTFVGGTISYTEGAPATVKLN</sequence>
<name>A0ABW3AET9_9MICO</name>
<evidence type="ECO:0000313" key="1">
    <source>
        <dbReference type="EMBL" id="MFD0789104.1"/>
    </source>
</evidence>
<dbReference type="InterPro" id="IPR013207">
    <property type="entry name" value="LGFP"/>
</dbReference>
<reference evidence="2" key="1">
    <citation type="journal article" date="2019" name="Int. J. Syst. Evol. Microbiol.">
        <title>The Global Catalogue of Microorganisms (GCM) 10K type strain sequencing project: providing services to taxonomists for standard genome sequencing and annotation.</title>
        <authorList>
            <consortium name="The Broad Institute Genomics Platform"/>
            <consortium name="The Broad Institute Genome Sequencing Center for Infectious Disease"/>
            <person name="Wu L."/>
            <person name="Ma J."/>
        </authorList>
    </citation>
    <scope>NUCLEOTIDE SEQUENCE [LARGE SCALE GENOMIC DNA]</scope>
    <source>
        <strain evidence="2">CCUG 54523</strain>
    </source>
</reference>
<comment type="caution">
    <text evidence="1">The sequence shown here is derived from an EMBL/GenBank/DDBJ whole genome shotgun (WGS) entry which is preliminary data.</text>
</comment>
<dbReference type="Pfam" id="PF08310">
    <property type="entry name" value="LGFP"/>
    <property type="match status" value="3"/>
</dbReference>
<dbReference type="Proteomes" id="UP001597055">
    <property type="component" value="Unassembled WGS sequence"/>
</dbReference>
<dbReference type="RefSeq" id="WP_204980008.1">
    <property type="nucleotide sequence ID" value="NZ_JBHTII010000001.1"/>
</dbReference>
<proteinExistence type="predicted"/>
<accession>A0ABW3AET9</accession>
<dbReference type="EMBL" id="JBHTII010000001">
    <property type="protein sequence ID" value="MFD0789104.1"/>
    <property type="molecule type" value="Genomic_DNA"/>
</dbReference>
<gene>
    <name evidence="1" type="ORF">ACFQ0P_01735</name>
</gene>